<comment type="caution">
    <text evidence="3">The sequence shown here is derived from an EMBL/GenBank/DDBJ whole genome shotgun (WGS) entry which is preliminary data.</text>
</comment>
<dbReference type="CDD" id="cd01650">
    <property type="entry name" value="RT_nLTR_like"/>
    <property type="match status" value="1"/>
</dbReference>
<evidence type="ECO:0000256" key="1">
    <source>
        <dbReference type="SAM" id="MobiDB-lite"/>
    </source>
</evidence>
<feature type="domain" description="Reverse transcriptase" evidence="2">
    <location>
        <begin position="332"/>
        <end position="579"/>
    </location>
</feature>
<evidence type="ECO:0000313" key="3">
    <source>
        <dbReference type="EMBL" id="KAK4819035.1"/>
    </source>
</evidence>
<dbReference type="SUPFAM" id="SSF56672">
    <property type="entry name" value="DNA/RNA polymerases"/>
    <property type="match status" value="1"/>
</dbReference>
<reference evidence="3 4" key="1">
    <citation type="journal article" date="2023" name="J. Hered.">
        <title>Chromosome-level genome of the wood stork (Mycteria americana) provides insight into avian chromosome evolution.</title>
        <authorList>
            <person name="Flamio R. Jr."/>
            <person name="Ramstad K.M."/>
        </authorList>
    </citation>
    <scope>NUCLEOTIDE SEQUENCE [LARGE SCALE GENOMIC DNA]</scope>
    <source>
        <strain evidence="3">JAX WOST 10</strain>
    </source>
</reference>
<dbReference type="PANTHER" id="PTHR33332">
    <property type="entry name" value="REVERSE TRANSCRIPTASE DOMAIN-CONTAINING PROTEIN"/>
    <property type="match status" value="1"/>
</dbReference>
<dbReference type="InterPro" id="IPR043502">
    <property type="entry name" value="DNA/RNA_pol_sf"/>
</dbReference>
<dbReference type="InterPro" id="IPR000477">
    <property type="entry name" value="RT_dom"/>
</dbReference>
<accession>A0AAN7RWD2</accession>
<proteinExistence type="predicted"/>
<dbReference type="Proteomes" id="UP001333110">
    <property type="component" value="Unassembled WGS sequence"/>
</dbReference>
<sequence length="1169" mass="133538">MLEQSVPEGLHSVEGTHAGAVHEELQPTRRTHIGEVHGELSPLRRAVIERLWWAPGIQPGSSHHEPVQLQCLNRSSKHLTTHTDFRLPGKATIEFVLATPPRKVFPSRREFYVCLCMCVGGNEEERLETKVRRDDNTSRAEFGMCIKKAQERCIPTKRKSGKNARRPAWMNKELLDKLKHEKKAYRGWKQGQVAWEEYREIVRAARDQVRKAKALIELDLARVVKGNIKASVGMSVIKGRLGKMWAPSGRKRETWLPRIWRRLRYSMTFLPQSSLASALATLPKWQKAKAGTAFGTCDLDTHKSVGPDGSHPRVLRELAEELAKPLSIICQQSWLTGEVPDDWRLANVTPIYKKGRKEDPWNYRPVSLTPVLGKIMEQFILSALNRHVQANQGIRPSQHGFMKSRSCLTNLISFYDQVTRLVHEGKAVDVIYLDFSKAFDIVSHSILLEKLAGVLFAAKNWLDGRAQRVVVNGVKSSWRPGDVPQGSVLGLVLFNVFINDLDEGIECTLSKFADDTKLCRSVDLLESRKALQRDLDRLAPWAKANCMWFNKAKCKVLHVGHNNPMQRYRLGEEWLESCLAEKGVGVLVNSWLTMSQQCAQVAKKANGILAYIKNSVASRTRPHLEYCVQFWAPRYKRDIEVLERVQRRAMKLVKGLEHKSDEEWLRELGLFSLEKWRLRGDLIALYNYLKGGGREVGISVFSQVTSNRMRGNGLKLLQERFRLDIRKNFFTERVVKHWNRLPREVVESPSLEDFKKCVDVALGTLLSRHGGVGVMNEELPTVGEDQVQDHLRNLKVHKSTRPDEMHPQVLRELADEVAKPLSIVFEKLWRFGEVATDWKRGNIILIFKKGKKEDPGSYRPVSLTSVPGKIMEQILLETLLGHMENKEGSVLGLALSNIFVGNMDSGIECTLSKSADDTKLCGAADKLEGRDAIQRDLDRLERWARANLMKFNVAKCNVLHTGQGNPKHKYRLGGEWIESSPEEKDVGMLVDEKLNMIQQPLADQKASHILGCIKRSMTSRPYLEYCFQLWGFVTGPQHKMDMDLLERVQRRTTKMIRGLEHLSYEDRLRELGLFSLEKRRLQGDLLAAFQYLKGAYKKAGEGFFTRACSDRTRGNGFELKEGRFRLDIRKKFFTMRVVRHWNRLPREDVDAPSLEGFKARLDGALSNLV</sequence>
<protein>
    <recommendedName>
        <fullName evidence="2">Reverse transcriptase domain-containing protein</fullName>
    </recommendedName>
</protein>
<gene>
    <name evidence="3" type="ORF">QYF61_024400</name>
</gene>
<organism evidence="3 4">
    <name type="scientific">Mycteria americana</name>
    <name type="common">Wood stork</name>
    <dbReference type="NCBI Taxonomy" id="33587"/>
    <lineage>
        <taxon>Eukaryota</taxon>
        <taxon>Metazoa</taxon>
        <taxon>Chordata</taxon>
        <taxon>Craniata</taxon>
        <taxon>Vertebrata</taxon>
        <taxon>Euteleostomi</taxon>
        <taxon>Archelosauria</taxon>
        <taxon>Archosauria</taxon>
        <taxon>Dinosauria</taxon>
        <taxon>Saurischia</taxon>
        <taxon>Theropoda</taxon>
        <taxon>Coelurosauria</taxon>
        <taxon>Aves</taxon>
        <taxon>Neognathae</taxon>
        <taxon>Neoaves</taxon>
        <taxon>Aequornithes</taxon>
        <taxon>Ciconiiformes</taxon>
        <taxon>Ciconiidae</taxon>
        <taxon>Mycteria</taxon>
    </lineage>
</organism>
<evidence type="ECO:0000259" key="2">
    <source>
        <dbReference type="PROSITE" id="PS50878"/>
    </source>
</evidence>
<dbReference type="EMBL" id="JAUNZN010000007">
    <property type="protein sequence ID" value="KAK4819035.1"/>
    <property type="molecule type" value="Genomic_DNA"/>
</dbReference>
<evidence type="ECO:0000313" key="4">
    <source>
        <dbReference type="Proteomes" id="UP001333110"/>
    </source>
</evidence>
<dbReference type="Pfam" id="PF00078">
    <property type="entry name" value="RVT_1"/>
    <property type="match status" value="1"/>
</dbReference>
<feature type="region of interest" description="Disordered" evidence="1">
    <location>
        <begin position="1"/>
        <end position="25"/>
    </location>
</feature>
<keyword evidence="4" id="KW-1185">Reference proteome</keyword>
<name>A0AAN7RWD2_MYCAM</name>
<dbReference type="PROSITE" id="PS50878">
    <property type="entry name" value="RT_POL"/>
    <property type="match status" value="1"/>
</dbReference>
<dbReference type="AlphaFoldDB" id="A0AAN7RWD2"/>